<accession>A0ABN4BQR6</accession>
<gene>
    <name evidence="1" type="ORF">OVS_01485</name>
</gene>
<evidence type="ECO:0000313" key="1">
    <source>
        <dbReference type="EMBL" id="AHC40204.1"/>
    </source>
</evidence>
<name>A0ABN4BQR6_9MOLU</name>
<sequence>MAFWLFLKKVLILGVVMGAPVALVFSDFYGKGTTLEVMSGEATTVAGQKKVAILVKKENEIQSVDLSSLNCESSREQKKLLGVGVLSEIDSKQLVGDFIKGGLVAVGCGTSNKLEVIGKSENFWYGVLDYENVVVEWLQAKTYKTEKESESVLKPYYECFNKKLPLLGAKLKEAFSGEQIKVETKKVSLNGLPDCEDKVFSNQVMTIYTKNGNGETWKEGDGWGEFKGAYGDRLNNIEVGDGKIRTSDGKIFNEFPRKITLRSKN</sequence>
<protein>
    <recommendedName>
        <fullName evidence="3">TNase-like domain-containing protein</fullName>
    </recommendedName>
</protein>
<evidence type="ECO:0000313" key="2">
    <source>
        <dbReference type="Proteomes" id="UP000018745"/>
    </source>
</evidence>
<organism evidence="1 2">
    <name type="scientific">Mycoplasma ovis str. Michigan</name>
    <dbReference type="NCBI Taxonomy" id="1415773"/>
    <lineage>
        <taxon>Bacteria</taxon>
        <taxon>Bacillati</taxon>
        <taxon>Mycoplasmatota</taxon>
        <taxon>Mollicutes</taxon>
        <taxon>Mycoplasmataceae</taxon>
        <taxon>Mycoplasma</taxon>
    </lineage>
</organism>
<dbReference type="RefSeq" id="WP_024071083.1">
    <property type="nucleotide sequence ID" value="NC_023062.1"/>
</dbReference>
<proteinExistence type="predicted"/>
<keyword evidence="2" id="KW-1185">Reference proteome</keyword>
<dbReference type="Proteomes" id="UP000018745">
    <property type="component" value="Chromosome"/>
</dbReference>
<evidence type="ECO:0008006" key="3">
    <source>
        <dbReference type="Google" id="ProtNLM"/>
    </source>
</evidence>
<dbReference type="EMBL" id="CP006935">
    <property type="protein sequence ID" value="AHC40204.1"/>
    <property type="molecule type" value="Genomic_DNA"/>
</dbReference>
<reference evidence="1 2" key="1">
    <citation type="journal article" date="2014" name="Genome Announc.">
        <title>Complete Genome Sequence of Mycoplasma ovis Strain Michigan, a Hemoplasma of Sheep with Two Distinct 16S rRNA Genes.</title>
        <authorList>
            <person name="Deshuillers P.L."/>
            <person name="Santos A.P."/>
            <person name="do Nascimento N.C."/>
            <person name="Hampel J.A."/>
            <person name="Bergin I.L."/>
            <person name="Dyson M.C."/>
            <person name="Messick J.B."/>
        </authorList>
    </citation>
    <scope>NUCLEOTIDE SEQUENCE [LARGE SCALE GENOMIC DNA]</scope>
    <source>
        <strain evidence="1 2">Michigan</strain>
    </source>
</reference>